<accession>A0A9W8I5Q7</accession>
<organism evidence="1 2">
    <name type="scientific">Coemansia brasiliensis</name>
    <dbReference type="NCBI Taxonomy" id="2650707"/>
    <lineage>
        <taxon>Eukaryota</taxon>
        <taxon>Fungi</taxon>
        <taxon>Fungi incertae sedis</taxon>
        <taxon>Zoopagomycota</taxon>
        <taxon>Kickxellomycotina</taxon>
        <taxon>Kickxellomycetes</taxon>
        <taxon>Kickxellales</taxon>
        <taxon>Kickxellaceae</taxon>
        <taxon>Coemansia</taxon>
    </lineage>
</organism>
<dbReference type="InterPro" id="IPR023213">
    <property type="entry name" value="CAT-like_dom_sf"/>
</dbReference>
<evidence type="ECO:0000313" key="2">
    <source>
        <dbReference type="Proteomes" id="UP001139887"/>
    </source>
</evidence>
<dbReference type="OrthoDB" id="671439at2759"/>
<dbReference type="AlphaFoldDB" id="A0A9W8I5Q7"/>
<name>A0A9W8I5Q7_9FUNG</name>
<reference evidence="1" key="1">
    <citation type="submission" date="2022-07" db="EMBL/GenBank/DDBJ databases">
        <title>Phylogenomic reconstructions and comparative analyses of Kickxellomycotina fungi.</title>
        <authorList>
            <person name="Reynolds N.K."/>
            <person name="Stajich J.E."/>
            <person name="Barry K."/>
            <person name="Grigoriev I.V."/>
            <person name="Crous P."/>
            <person name="Smith M.E."/>
        </authorList>
    </citation>
    <scope>NUCLEOTIDE SEQUENCE</scope>
    <source>
        <strain evidence="1">NRRL 1566</strain>
    </source>
</reference>
<dbReference type="EMBL" id="JANBUW010000164">
    <property type="protein sequence ID" value="KAJ2848487.1"/>
    <property type="molecule type" value="Genomic_DNA"/>
</dbReference>
<dbReference type="Gene3D" id="3.30.559.10">
    <property type="entry name" value="Chloramphenicol acetyltransferase-like domain"/>
    <property type="match status" value="1"/>
</dbReference>
<proteinExistence type="predicted"/>
<protein>
    <submittedName>
        <fullName evidence="1">Uncharacterized protein</fullName>
    </submittedName>
</protein>
<evidence type="ECO:0000313" key="1">
    <source>
        <dbReference type="EMBL" id="KAJ2848487.1"/>
    </source>
</evidence>
<sequence>MMRQSITSTAMHIRYHIGLLSDKFVHQVMEFMASPQSMQYLVSMFHPSKSFFSASIINKFAMFDMSNFGFGKPVHVDIPAYLNPGFSIWMPTRSRSQPLYVNLSLNNKVFNIMQTDSEFRYFIDIV</sequence>
<dbReference type="Proteomes" id="UP001139887">
    <property type="component" value="Unassembled WGS sequence"/>
</dbReference>
<keyword evidence="2" id="KW-1185">Reference proteome</keyword>
<gene>
    <name evidence="1" type="ORF">IWW36_003266</name>
</gene>
<comment type="caution">
    <text evidence="1">The sequence shown here is derived from an EMBL/GenBank/DDBJ whole genome shotgun (WGS) entry which is preliminary data.</text>
</comment>